<dbReference type="HOGENOM" id="CLU_1354770_0_0_1"/>
<dbReference type="Proteomes" id="UP000030671">
    <property type="component" value="Unassembled WGS sequence"/>
</dbReference>
<keyword evidence="3" id="KW-1185">Reference proteome</keyword>
<dbReference type="GeneID" id="20676009"/>
<feature type="compositionally biased region" description="Low complexity" evidence="1">
    <location>
        <begin position="60"/>
        <end position="87"/>
    </location>
</feature>
<feature type="region of interest" description="Disordered" evidence="1">
    <location>
        <begin position="106"/>
        <end position="130"/>
    </location>
</feature>
<feature type="compositionally biased region" description="Low complexity" evidence="1">
    <location>
        <begin position="158"/>
        <end position="170"/>
    </location>
</feature>
<feature type="region of interest" description="Disordered" evidence="1">
    <location>
        <begin position="154"/>
        <end position="191"/>
    </location>
</feature>
<sequence length="202" mass="20722">MPVNSAGLSKASILRTTHTPPTAASPSEPLSRAPPAALIVRTRVPTVSLPSNHSPPAHSAARNTAQRPAPTPAAACTAHTPPTAASASEPLSRAPPAALIVRTCVPTVSPPSNHSPPAHSATTQRSAPTPAAACTVYTPLTAASAALIMRTRVPTVSPPSNHSPPAHSAARNAHTYAESTCTSRPPSAQRPRLQLLVLRTHR</sequence>
<gene>
    <name evidence="2" type="ORF">HETIRDRAFT_450181</name>
</gene>
<accession>W4KGK1</accession>
<feature type="region of interest" description="Disordered" evidence="1">
    <location>
        <begin position="1"/>
        <end position="91"/>
    </location>
</feature>
<feature type="compositionally biased region" description="Polar residues" evidence="1">
    <location>
        <begin position="177"/>
        <end position="186"/>
    </location>
</feature>
<evidence type="ECO:0000313" key="3">
    <source>
        <dbReference type="Proteomes" id="UP000030671"/>
    </source>
</evidence>
<dbReference type="AlphaFoldDB" id="W4KGK1"/>
<proteinExistence type="predicted"/>
<dbReference type="EMBL" id="KI925456">
    <property type="protein sequence ID" value="ETW84829.1"/>
    <property type="molecule type" value="Genomic_DNA"/>
</dbReference>
<protein>
    <submittedName>
        <fullName evidence="2">Uncharacterized protein</fullName>
    </submittedName>
</protein>
<reference evidence="2 3" key="1">
    <citation type="journal article" date="2012" name="New Phytol.">
        <title>Insight into trade-off between wood decay and parasitism from the genome of a fungal forest pathogen.</title>
        <authorList>
            <person name="Olson A."/>
            <person name="Aerts A."/>
            <person name="Asiegbu F."/>
            <person name="Belbahri L."/>
            <person name="Bouzid O."/>
            <person name="Broberg A."/>
            <person name="Canback B."/>
            <person name="Coutinho P.M."/>
            <person name="Cullen D."/>
            <person name="Dalman K."/>
            <person name="Deflorio G."/>
            <person name="van Diepen L.T."/>
            <person name="Dunand C."/>
            <person name="Duplessis S."/>
            <person name="Durling M."/>
            <person name="Gonthier P."/>
            <person name="Grimwood J."/>
            <person name="Fossdal C.G."/>
            <person name="Hansson D."/>
            <person name="Henrissat B."/>
            <person name="Hietala A."/>
            <person name="Himmelstrand K."/>
            <person name="Hoffmeister D."/>
            <person name="Hogberg N."/>
            <person name="James T.Y."/>
            <person name="Karlsson M."/>
            <person name="Kohler A."/>
            <person name="Kues U."/>
            <person name="Lee Y.H."/>
            <person name="Lin Y.C."/>
            <person name="Lind M."/>
            <person name="Lindquist E."/>
            <person name="Lombard V."/>
            <person name="Lucas S."/>
            <person name="Lunden K."/>
            <person name="Morin E."/>
            <person name="Murat C."/>
            <person name="Park J."/>
            <person name="Raffaello T."/>
            <person name="Rouze P."/>
            <person name="Salamov A."/>
            <person name="Schmutz J."/>
            <person name="Solheim H."/>
            <person name="Stahlberg J."/>
            <person name="Velez H."/>
            <person name="de Vries R.P."/>
            <person name="Wiebenga A."/>
            <person name="Woodward S."/>
            <person name="Yakovlev I."/>
            <person name="Garbelotto M."/>
            <person name="Martin F."/>
            <person name="Grigoriev I.V."/>
            <person name="Stenlid J."/>
        </authorList>
    </citation>
    <scope>NUCLEOTIDE SEQUENCE [LARGE SCALE GENOMIC DNA]</scope>
    <source>
        <strain evidence="2 3">TC 32-1</strain>
    </source>
</reference>
<feature type="compositionally biased region" description="Low complexity" evidence="1">
    <location>
        <begin position="16"/>
        <end position="29"/>
    </location>
</feature>
<organism evidence="2 3">
    <name type="scientific">Heterobasidion irregulare (strain TC 32-1)</name>
    <dbReference type="NCBI Taxonomy" id="747525"/>
    <lineage>
        <taxon>Eukaryota</taxon>
        <taxon>Fungi</taxon>
        <taxon>Dikarya</taxon>
        <taxon>Basidiomycota</taxon>
        <taxon>Agaricomycotina</taxon>
        <taxon>Agaricomycetes</taxon>
        <taxon>Russulales</taxon>
        <taxon>Bondarzewiaceae</taxon>
        <taxon>Heterobasidion</taxon>
        <taxon>Heterobasidion annosum species complex</taxon>
    </lineage>
</organism>
<dbReference type="InParanoid" id="W4KGK1"/>
<evidence type="ECO:0000256" key="1">
    <source>
        <dbReference type="SAM" id="MobiDB-lite"/>
    </source>
</evidence>
<evidence type="ECO:0000313" key="2">
    <source>
        <dbReference type="EMBL" id="ETW84829.1"/>
    </source>
</evidence>
<dbReference type="KEGG" id="hir:HETIRDRAFT_450181"/>
<dbReference type="RefSeq" id="XP_009544457.1">
    <property type="nucleotide sequence ID" value="XM_009546162.1"/>
</dbReference>
<name>W4KGK1_HETIT</name>
<feature type="compositionally biased region" description="Low complexity" evidence="1">
    <location>
        <begin position="110"/>
        <end position="121"/>
    </location>
</feature>